<feature type="transmembrane region" description="Helical" evidence="1">
    <location>
        <begin position="20"/>
        <end position="39"/>
    </location>
</feature>
<dbReference type="AlphaFoldDB" id="A0A8S1YM50"/>
<protein>
    <recommendedName>
        <fullName evidence="4">Transmembrane protein</fullName>
    </recommendedName>
</protein>
<gene>
    <name evidence="2" type="ORF">PPENT_87.1.T1670001</name>
</gene>
<proteinExistence type="predicted"/>
<evidence type="ECO:0000256" key="1">
    <source>
        <dbReference type="SAM" id="Phobius"/>
    </source>
</evidence>
<reference evidence="2" key="1">
    <citation type="submission" date="2021-01" db="EMBL/GenBank/DDBJ databases">
        <authorList>
            <consortium name="Genoscope - CEA"/>
            <person name="William W."/>
        </authorList>
    </citation>
    <scope>NUCLEOTIDE SEQUENCE</scope>
</reference>
<feature type="transmembrane region" description="Helical" evidence="1">
    <location>
        <begin position="253"/>
        <end position="273"/>
    </location>
</feature>
<name>A0A8S1YM50_9CILI</name>
<evidence type="ECO:0008006" key="4">
    <source>
        <dbReference type="Google" id="ProtNLM"/>
    </source>
</evidence>
<comment type="caution">
    <text evidence="2">The sequence shown here is derived from an EMBL/GenBank/DDBJ whole genome shotgun (WGS) entry which is preliminary data.</text>
</comment>
<keyword evidence="1" id="KW-0812">Transmembrane</keyword>
<dbReference type="EMBL" id="CAJJDO010000167">
    <property type="protein sequence ID" value="CAD8212164.1"/>
    <property type="molecule type" value="Genomic_DNA"/>
</dbReference>
<sequence length="416" mass="48413">MQLSSNIPPMGQINANFVLLHAQSANIMLIIVQIAFLLLHQVRVYNLNEIAASAIFLLILKHVMDVNQALINSHLCVCEIGCILNTDDITCIKCQLPCLNFYLQQVNVVPVNIKNINICEYEPEQIFDNNQFCITYQQSCKTCEITLILIRNLILYHYNVLANPPIILIVLSYVQYVKNHVMNVIQTVLSTAQIQIKFAIPINTVFANLDIFHKGLYQFNVKIHVLQVLNLFPNICRSNLECLKLLMFMLRRVFIEGNFFVIIFVQIVMEQIILQRDTIYLLLVDVQMHLLLRYLLQSIIFQFCQEGYFINQLTQSQACNPSSKICENPLICDECFDGHYLMDQKFEPCNQNFFYCNELSEKFLTCRSNYEISYSNQCNCKVGYYQQQNKCYRCIQCLQKKILRMLSIIDCGTQFI</sequence>
<keyword evidence="1" id="KW-1133">Transmembrane helix</keyword>
<accession>A0A8S1YM50</accession>
<evidence type="ECO:0000313" key="3">
    <source>
        <dbReference type="Proteomes" id="UP000689195"/>
    </source>
</evidence>
<dbReference type="Proteomes" id="UP000689195">
    <property type="component" value="Unassembled WGS sequence"/>
</dbReference>
<organism evidence="2 3">
    <name type="scientific">Paramecium pentaurelia</name>
    <dbReference type="NCBI Taxonomy" id="43138"/>
    <lineage>
        <taxon>Eukaryota</taxon>
        <taxon>Sar</taxon>
        <taxon>Alveolata</taxon>
        <taxon>Ciliophora</taxon>
        <taxon>Intramacronucleata</taxon>
        <taxon>Oligohymenophorea</taxon>
        <taxon>Peniculida</taxon>
        <taxon>Parameciidae</taxon>
        <taxon>Paramecium</taxon>
    </lineage>
</organism>
<keyword evidence="1" id="KW-0472">Membrane</keyword>
<keyword evidence="3" id="KW-1185">Reference proteome</keyword>
<evidence type="ECO:0000313" key="2">
    <source>
        <dbReference type="EMBL" id="CAD8212164.1"/>
    </source>
</evidence>